<feature type="signal peptide" evidence="1">
    <location>
        <begin position="1"/>
        <end position="17"/>
    </location>
</feature>
<dbReference type="PROSITE" id="PS51352">
    <property type="entry name" value="THIOREDOXIN_2"/>
    <property type="match status" value="1"/>
</dbReference>
<dbReference type="InterPro" id="IPR036249">
    <property type="entry name" value="Thioredoxin-like_sf"/>
</dbReference>
<dbReference type="Proteomes" id="UP000317894">
    <property type="component" value="Unassembled WGS sequence"/>
</dbReference>
<proteinExistence type="predicted"/>
<accession>A0A552UIN3</accession>
<dbReference type="Pfam" id="PF00578">
    <property type="entry name" value="AhpC-TSA"/>
    <property type="match status" value="1"/>
</dbReference>
<dbReference type="InterPro" id="IPR047262">
    <property type="entry name" value="PRX-like1"/>
</dbReference>
<protein>
    <submittedName>
        <fullName evidence="3">Redoxin domain-containing protein</fullName>
    </submittedName>
</protein>
<keyword evidence="4" id="KW-1185">Reference proteome</keyword>
<dbReference type="RefSeq" id="WP_144236745.1">
    <property type="nucleotide sequence ID" value="NZ_VJWA01000001.1"/>
</dbReference>
<gene>
    <name evidence="3" type="ORF">FMM06_08045</name>
</gene>
<dbReference type="Gene3D" id="3.40.30.10">
    <property type="entry name" value="Glutaredoxin"/>
    <property type="match status" value="1"/>
</dbReference>
<comment type="caution">
    <text evidence="3">The sequence shown here is derived from an EMBL/GenBank/DDBJ whole genome shotgun (WGS) entry which is preliminary data.</text>
</comment>
<sequence length="196" mass="20099">MIRTLALSLVLAAPAFAVTVGQPAPAFTATDSNGKVHRLADFKGKPVVLEWTNSGCPFVKKHYGAGNMQETQAAATKAGAVWLTVNSGAPGKQGHVDAKGANAEVAANKAKPTAYLLDPTGAIGRAYDAKTTPHIYVIDAKGNLAYQGAIDDKPTADPADIKGATNLALAALNDVKAGKPVKVATSKPYGCAVKYG</sequence>
<dbReference type="PANTHER" id="PTHR43640">
    <property type="entry name" value="OS07G0260300 PROTEIN"/>
    <property type="match status" value="1"/>
</dbReference>
<dbReference type="AlphaFoldDB" id="A0A552UIN3"/>
<name>A0A552UIN3_9SPHN</name>
<dbReference type="GO" id="GO:0016209">
    <property type="term" value="F:antioxidant activity"/>
    <property type="evidence" value="ECO:0007669"/>
    <property type="project" value="InterPro"/>
</dbReference>
<feature type="chain" id="PRO_5021730180" evidence="1">
    <location>
        <begin position="18"/>
        <end position="196"/>
    </location>
</feature>
<organism evidence="3 4">
    <name type="scientific">Glacieibacterium frigidum</name>
    <dbReference type="NCBI Taxonomy" id="2593303"/>
    <lineage>
        <taxon>Bacteria</taxon>
        <taxon>Pseudomonadati</taxon>
        <taxon>Pseudomonadota</taxon>
        <taxon>Alphaproteobacteria</taxon>
        <taxon>Sphingomonadales</taxon>
        <taxon>Sphingosinicellaceae</taxon>
        <taxon>Glacieibacterium</taxon>
    </lineage>
</organism>
<dbReference type="OrthoDB" id="9809746at2"/>
<dbReference type="InterPro" id="IPR000866">
    <property type="entry name" value="AhpC/TSA"/>
</dbReference>
<evidence type="ECO:0000256" key="1">
    <source>
        <dbReference type="SAM" id="SignalP"/>
    </source>
</evidence>
<keyword evidence="1" id="KW-0732">Signal</keyword>
<dbReference type="EMBL" id="VJWA01000001">
    <property type="protein sequence ID" value="TRW18051.1"/>
    <property type="molecule type" value="Genomic_DNA"/>
</dbReference>
<evidence type="ECO:0000313" key="3">
    <source>
        <dbReference type="EMBL" id="TRW18051.1"/>
    </source>
</evidence>
<dbReference type="PANTHER" id="PTHR43640:SF1">
    <property type="entry name" value="THIOREDOXIN-DEPENDENT PEROXIREDOXIN"/>
    <property type="match status" value="1"/>
</dbReference>
<evidence type="ECO:0000313" key="4">
    <source>
        <dbReference type="Proteomes" id="UP000317894"/>
    </source>
</evidence>
<reference evidence="3 4" key="1">
    <citation type="submission" date="2019-07" db="EMBL/GenBank/DDBJ databases">
        <title>Novel species isolated from glacier.</title>
        <authorList>
            <person name="Liu Q."/>
            <person name="Xin Y.-H."/>
        </authorList>
    </citation>
    <scope>NUCLEOTIDE SEQUENCE [LARGE SCALE GENOMIC DNA]</scope>
    <source>
        <strain evidence="3 4">LB1R16</strain>
    </source>
</reference>
<evidence type="ECO:0000259" key="2">
    <source>
        <dbReference type="PROSITE" id="PS51352"/>
    </source>
</evidence>
<dbReference type="InterPro" id="IPR013766">
    <property type="entry name" value="Thioredoxin_domain"/>
</dbReference>
<feature type="domain" description="Thioredoxin" evidence="2">
    <location>
        <begin position="18"/>
        <end position="170"/>
    </location>
</feature>
<dbReference type="GO" id="GO:0016491">
    <property type="term" value="F:oxidoreductase activity"/>
    <property type="evidence" value="ECO:0007669"/>
    <property type="project" value="InterPro"/>
</dbReference>
<dbReference type="SUPFAM" id="SSF52833">
    <property type="entry name" value="Thioredoxin-like"/>
    <property type="match status" value="1"/>
</dbReference>